<evidence type="ECO:0000313" key="7">
    <source>
        <dbReference type="EMBL" id="MEX0406864.1"/>
    </source>
</evidence>
<reference evidence="7 8" key="1">
    <citation type="submission" date="2024-05" db="EMBL/GenBank/DDBJ databases">
        <authorList>
            <person name="Jiang F."/>
        </authorList>
    </citation>
    <scope>NUCLEOTIDE SEQUENCE [LARGE SCALE GENOMIC DNA]</scope>
    <source>
        <strain evidence="7 8">LZ166</strain>
    </source>
</reference>
<protein>
    <submittedName>
        <fullName evidence="7">Hydroxyacid dehydrogenase</fullName>
    </submittedName>
</protein>
<dbReference type="SUPFAM" id="SSF52283">
    <property type="entry name" value="Formate/glycerate dehydrogenase catalytic domain-like"/>
    <property type="match status" value="1"/>
</dbReference>
<dbReference type="InterPro" id="IPR036291">
    <property type="entry name" value="NAD(P)-bd_dom_sf"/>
</dbReference>
<dbReference type="Gene3D" id="3.40.50.720">
    <property type="entry name" value="NAD(P)-binding Rossmann-like Domain"/>
    <property type="match status" value="2"/>
</dbReference>
<dbReference type="Proteomes" id="UP001556692">
    <property type="component" value="Unassembled WGS sequence"/>
</dbReference>
<evidence type="ECO:0000256" key="4">
    <source>
        <dbReference type="RuleBase" id="RU003719"/>
    </source>
</evidence>
<evidence type="ECO:0000259" key="5">
    <source>
        <dbReference type="Pfam" id="PF00389"/>
    </source>
</evidence>
<dbReference type="PROSITE" id="PS00671">
    <property type="entry name" value="D_2_HYDROXYACID_DH_3"/>
    <property type="match status" value="1"/>
</dbReference>
<evidence type="ECO:0000256" key="3">
    <source>
        <dbReference type="ARBA" id="ARBA00023027"/>
    </source>
</evidence>
<dbReference type="PANTHER" id="PTHR43026:SF1">
    <property type="entry name" value="2-HYDROXYACID DEHYDROGENASE HOMOLOG 1-RELATED"/>
    <property type="match status" value="1"/>
</dbReference>
<dbReference type="PANTHER" id="PTHR43026">
    <property type="entry name" value="2-HYDROXYACID DEHYDROGENASE HOMOLOG 1-RELATED"/>
    <property type="match status" value="1"/>
</dbReference>
<keyword evidence="2 4" id="KW-0560">Oxidoreductase</keyword>
<dbReference type="PROSITE" id="PS00065">
    <property type="entry name" value="D_2_HYDROXYACID_DH_1"/>
    <property type="match status" value="1"/>
</dbReference>
<comment type="similarity">
    <text evidence="1 4">Belongs to the D-isomer specific 2-hydroxyacid dehydrogenase family.</text>
</comment>
<dbReference type="RefSeq" id="WP_367954746.1">
    <property type="nucleotide sequence ID" value="NZ_JBDPGJ010000003.1"/>
</dbReference>
<sequence length="344" mass="37554">MKVVLFEMEPREFPVFAAMGTDHDVSHTEKPLDFEYAGAHATAEVVSTFIFSRLDRQVLEQMPALRLIATRSTGFDHIDLDYCAAHGIAVANVPSYGENTVAEHVFALLLAISHRLPEAMDRAQRGYFSPEGLQGFDLAGRTLGVIGTGRIGQHVIRIARGFQMQVLAHDAAPQARLAAELGFHYTDLATLYGEADVISLNVPSLPETRHMLSANAFAQMKDGVVVINTARGDLIDTRALIQALTSGKVAAAGLDVLPDEPLIREEAELICSIYCEQHDLRDLVANHVLLRMKNVIVTPHSAFNTREAVQRIAVTTVENIRAFAEGRPQNLVAAPVGSATKEKE</sequence>
<dbReference type="CDD" id="cd12187">
    <property type="entry name" value="LDH_like_1"/>
    <property type="match status" value="1"/>
</dbReference>
<dbReference type="Pfam" id="PF02826">
    <property type="entry name" value="2-Hacid_dh_C"/>
    <property type="match status" value="1"/>
</dbReference>
<dbReference type="PROSITE" id="PS00670">
    <property type="entry name" value="D_2_HYDROXYACID_DH_2"/>
    <property type="match status" value="1"/>
</dbReference>
<dbReference type="InterPro" id="IPR029752">
    <property type="entry name" value="D-isomer_DH_CS1"/>
</dbReference>
<keyword evidence="8" id="KW-1185">Reference proteome</keyword>
<dbReference type="Pfam" id="PF00389">
    <property type="entry name" value="2-Hacid_dh"/>
    <property type="match status" value="1"/>
</dbReference>
<comment type="caution">
    <text evidence="7">The sequence shown here is derived from an EMBL/GenBank/DDBJ whole genome shotgun (WGS) entry which is preliminary data.</text>
</comment>
<accession>A0ABV3SJH4</accession>
<feature type="domain" description="D-isomer specific 2-hydroxyacid dehydrogenase NAD-binding" evidence="6">
    <location>
        <begin position="106"/>
        <end position="302"/>
    </location>
</feature>
<feature type="domain" description="D-isomer specific 2-hydroxyacid dehydrogenase catalytic" evidence="5">
    <location>
        <begin position="9"/>
        <end position="332"/>
    </location>
</feature>
<evidence type="ECO:0000259" key="6">
    <source>
        <dbReference type="Pfam" id="PF02826"/>
    </source>
</evidence>
<gene>
    <name evidence="7" type="ORF">ABGN05_14450</name>
</gene>
<evidence type="ECO:0000256" key="1">
    <source>
        <dbReference type="ARBA" id="ARBA00005854"/>
    </source>
</evidence>
<proteinExistence type="inferred from homology"/>
<dbReference type="SUPFAM" id="SSF51735">
    <property type="entry name" value="NAD(P)-binding Rossmann-fold domains"/>
    <property type="match status" value="1"/>
</dbReference>
<dbReference type="InterPro" id="IPR006140">
    <property type="entry name" value="D-isomer_DH_NAD-bd"/>
</dbReference>
<evidence type="ECO:0000256" key="2">
    <source>
        <dbReference type="ARBA" id="ARBA00023002"/>
    </source>
</evidence>
<dbReference type="InterPro" id="IPR006139">
    <property type="entry name" value="D-isomer_2_OHA_DH_cat_dom"/>
</dbReference>
<dbReference type="EMBL" id="JBDPGJ010000003">
    <property type="protein sequence ID" value="MEX0406864.1"/>
    <property type="molecule type" value="Genomic_DNA"/>
</dbReference>
<dbReference type="InterPro" id="IPR029753">
    <property type="entry name" value="D-isomer_DH_CS"/>
</dbReference>
<dbReference type="InterPro" id="IPR058205">
    <property type="entry name" value="D-LDH-like"/>
</dbReference>
<organism evidence="7 8">
    <name type="scientific">Aquibium pacificus</name>
    <dbReference type="NCBI Taxonomy" id="3153579"/>
    <lineage>
        <taxon>Bacteria</taxon>
        <taxon>Pseudomonadati</taxon>
        <taxon>Pseudomonadota</taxon>
        <taxon>Alphaproteobacteria</taxon>
        <taxon>Hyphomicrobiales</taxon>
        <taxon>Phyllobacteriaceae</taxon>
        <taxon>Aquibium</taxon>
    </lineage>
</organism>
<name>A0ABV3SJH4_9HYPH</name>
<evidence type="ECO:0000313" key="8">
    <source>
        <dbReference type="Proteomes" id="UP001556692"/>
    </source>
</evidence>
<keyword evidence="3" id="KW-0520">NAD</keyword>